<keyword evidence="3" id="KW-1185">Reference proteome</keyword>
<sequence>MENHEEKQSNDGVEDKITTFASPAVLAAILDEDAVHGMVDTNGQGRDSERIDESLESSLNDSLESTKLRELGDLERLNTSESSKPLELSDQVSDFPKSSTPLQTSDESNVRKLDKAPKPRRPQHIIERNKERIGERTPAKASYAQMHAIKKRNKLQKIEDKKQGKKSPENAPGSSLGNQSEHLEETLDQNSYFQGHVGQIHHDLGPVDHEQESDFQQDNSSLNGSFNTYPQHGPYYDVSQNSSLNYNEASYLYQPASYGRGYHSAMANLRQSHAMAGPVPPLHYNPLSTQSAPPGVYGSHRKPLISNIRSLHEEDYNLSSALPNTDFVHSDRGNKIPVSSLHRKFSSEPYLVQSSSPSLQKITNVGRYSKASGSYSSLRQPFQYKPYTLKEYRNFTGAEGEHLAGGLGPNVDSDDFKEKMKKVSKQREYAAMLRSQHSTMKKQERNYTQLAVKPQHIKEAEIKRQAALNYAKNVPKPKQMLSRKRGSPGSGQYSRDTRTDDNQDITVLEILRMRHEQEKKEVDTIRKDLASKIRL</sequence>
<organism evidence="2 3">
    <name type="scientific">Desmophyllum pertusum</name>
    <dbReference type="NCBI Taxonomy" id="174260"/>
    <lineage>
        <taxon>Eukaryota</taxon>
        <taxon>Metazoa</taxon>
        <taxon>Cnidaria</taxon>
        <taxon>Anthozoa</taxon>
        <taxon>Hexacorallia</taxon>
        <taxon>Scleractinia</taxon>
        <taxon>Caryophylliina</taxon>
        <taxon>Caryophylliidae</taxon>
        <taxon>Desmophyllum</taxon>
    </lineage>
</organism>
<feature type="region of interest" description="Disordered" evidence="1">
    <location>
        <begin position="469"/>
        <end position="501"/>
    </location>
</feature>
<evidence type="ECO:0000313" key="2">
    <source>
        <dbReference type="EMBL" id="KAJ7389475.1"/>
    </source>
</evidence>
<dbReference type="Proteomes" id="UP001163046">
    <property type="component" value="Unassembled WGS sequence"/>
</dbReference>
<protein>
    <submittedName>
        <fullName evidence="2">Uncharacterized protein</fullName>
    </submittedName>
</protein>
<name>A0A9X0D7C3_9CNID</name>
<dbReference type="OrthoDB" id="10057281at2759"/>
<dbReference type="PANTHER" id="PTHR14726:SF1">
    <property type="entry name" value="JHY PROTEIN HOMOLOG"/>
    <property type="match status" value="1"/>
</dbReference>
<evidence type="ECO:0000313" key="3">
    <source>
        <dbReference type="Proteomes" id="UP001163046"/>
    </source>
</evidence>
<gene>
    <name evidence="2" type="ORF">OS493_031445</name>
</gene>
<feature type="compositionally biased region" description="Basic and acidic residues" evidence="1">
    <location>
        <begin position="108"/>
        <end position="117"/>
    </location>
</feature>
<feature type="compositionally biased region" description="Basic and acidic residues" evidence="1">
    <location>
        <begin position="64"/>
        <end position="78"/>
    </location>
</feature>
<dbReference type="AlphaFoldDB" id="A0A9X0D7C3"/>
<accession>A0A9X0D7C3</accession>
<dbReference type="Pfam" id="PF15261">
    <property type="entry name" value="JHY"/>
    <property type="match status" value="1"/>
</dbReference>
<evidence type="ECO:0000256" key="1">
    <source>
        <dbReference type="SAM" id="MobiDB-lite"/>
    </source>
</evidence>
<dbReference type="InterPro" id="IPR027968">
    <property type="entry name" value="JHY"/>
</dbReference>
<feature type="compositionally biased region" description="Basic and acidic residues" evidence="1">
    <location>
        <begin position="156"/>
        <end position="168"/>
    </location>
</feature>
<proteinExistence type="predicted"/>
<comment type="caution">
    <text evidence="2">The sequence shown here is derived from an EMBL/GenBank/DDBJ whole genome shotgun (WGS) entry which is preliminary data.</text>
</comment>
<dbReference type="GO" id="GO:0035082">
    <property type="term" value="P:axoneme assembly"/>
    <property type="evidence" value="ECO:0007669"/>
    <property type="project" value="TreeGrafter"/>
</dbReference>
<feature type="region of interest" description="Disordered" evidence="1">
    <location>
        <begin position="34"/>
        <end position="181"/>
    </location>
</feature>
<feature type="compositionally biased region" description="Polar residues" evidence="1">
    <location>
        <begin position="90"/>
        <end position="107"/>
    </location>
</feature>
<dbReference type="EMBL" id="MU825432">
    <property type="protein sequence ID" value="KAJ7389475.1"/>
    <property type="molecule type" value="Genomic_DNA"/>
</dbReference>
<feature type="compositionally biased region" description="Basic and acidic residues" evidence="1">
    <location>
        <begin position="124"/>
        <end position="138"/>
    </location>
</feature>
<dbReference type="PANTHER" id="PTHR14726">
    <property type="entry name" value="JHY PROTEIN HOMOLOG"/>
    <property type="match status" value="1"/>
</dbReference>
<reference evidence="2" key="1">
    <citation type="submission" date="2023-01" db="EMBL/GenBank/DDBJ databases">
        <title>Genome assembly of the deep-sea coral Lophelia pertusa.</title>
        <authorList>
            <person name="Herrera S."/>
            <person name="Cordes E."/>
        </authorList>
    </citation>
    <scope>NUCLEOTIDE SEQUENCE</scope>
    <source>
        <strain evidence="2">USNM1676648</strain>
        <tissue evidence="2">Polyp</tissue>
    </source>
</reference>